<dbReference type="InterPro" id="IPR038648">
    <property type="entry name" value="PHR_sf"/>
</dbReference>
<feature type="domain" description="PHR" evidence="2">
    <location>
        <begin position="13"/>
        <end position="158"/>
    </location>
</feature>
<evidence type="ECO:0000313" key="3">
    <source>
        <dbReference type="EMBL" id="CAH3183638.1"/>
    </source>
</evidence>
<organism evidence="3 4">
    <name type="scientific">Porites lobata</name>
    <dbReference type="NCBI Taxonomy" id="104759"/>
    <lineage>
        <taxon>Eukaryota</taxon>
        <taxon>Metazoa</taxon>
        <taxon>Cnidaria</taxon>
        <taxon>Anthozoa</taxon>
        <taxon>Hexacorallia</taxon>
        <taxon>Scleractinia</taxon>
        <taxon>Fungiina</taxon>
        <taxon>Poritidae</taxon>
        <taxon>Porites</taxon>
    </lineage>
</organism>
<feature type="region of interest" description="Disordered" evidence="1">
    <location>
        <begin position="1"/>
        <end position="23"/>
    </location>
</feature>
<dbReference type="Pfam" id="PF08005">
    <property type="entry name" value="PHR"/>
    <property type="match status" value="1"/>
</dbReference>
<protein>
    <recommendedName>
        <fullName evidence="2">PHR domain-containing protein</fullName>
    </recommendedName>
</protein>
<name>A0ABN8RWY3_9CNID</name>
<dbReference type="EMBL" id="CALNXK010000359">
    <property type="protein sequence ID" value="CAH3183638.1"/>
    <property type="molecule type" value="Genomic_DNA"/>
</dbReference>
<dbReference type="Proteomes" id="UP001159405">
    <property type="component" value="Unassembled WGS sequence"/>
</dbReference>
<sequence>LKPCECWRNGSESHGSGWGYSSDPSGSDRVDAIDFQTNGDVILSGYRLWGVNSGSTSFQVTIRLYRGSSLIAEETGSRATSSSVKTFEVHFSQVISIRANVTYTATARIVTSRRSFHLTNGLASTLCSGVTVIFKSKSSKDSNGSSQSGGQIPALIFRSSQC</sequence>
<proteinExistence type="predicted"/>
<accession>A0ABN8RWY3</accession>
<feature type="non-terminal residue" evidence="3">
    <location>
        <position position="1"/>
    </location>
</feature>
<dbReference type="PANTHER" id="PTHR45774:SF3">
    <property type="entry name" value="BTB (POZ) DOMAIN-CONTAINING 2B-RELATED"/>
    <property type="match status" value="1"/>
</dbReference>
<dbReference type="InterPro" id="IPR012983">
    <property type="entry name" value="PHR"/>
</dbReference>
<keyword evidence="4" id="KW-1185">Reference proteome</keyword>
<dbReference type="PANTHER" id="PTHR45774">
    <property type="entry name" value="BTB/POZ DOMAIN-CONTAINING"/>
    <property type="match status" value="1"/>
</dbReference>
<comment type="caution">
    <text evidence="3">The sequence shown here is derived from an EMBL/GenBank/DDBJ whole genome shotgun (WGS) entry which is preliminary data.</text>
</comment>
<gene>
    <name evidence="3" type="ORF">PLOB_00028708</name>
</gene>
<evidence type="ECO:0000259" key="2">
    <source>
        <dbReference type="Pfam" id="PF08005"/>
    </source>
</evidence>
<evidence type="ECO:0000313" key="4">
    <source>
        <dbReference type="Proteomes" id="UP001159405"/>
    </source>
</evidence>
<reference evidence="3 4" key="1">
    <citation type="submission" date="2022-05" db="EMBL/GenBank/DDBJ databases">
        <authorList>
            <consortium name="Genoscope - CEA"/>
            <person name="William W."/>
        </authorList>
    </citation>
    <scope>NUCLEOTIDE SEQUENCE [LARGE SCALE GENOMIC DNA]</scope>
</reference>
<evidence type="ECO:0000256" key="1">
    <source>
        <dbReference type="SAM" id="MobiDB-lite"/>
    </source>
</evidence>
<dbReference type="Gene3D" id="2.60.120.820">
    <property type="entry name" value="PHR domain"/>
    <property type="match status" value="1"/>
</dbReference>